<comment type="similarity">
    <text evidence="5">Belongs to the TANC family.</text>
</comment>
<dbReference type="Pfam" id="PF12796">
    <property type="entry name" value="Ank_2"/>
    <property type="match status" value="3"/>
</dbReference>
<feature type="repeat" description="ANK" evidence="6">
    <location>
        <begin position="1253"/>
        <end position="1285"/>
    </location>
</feature>
<dbReference type="InterPro" id="IPR050889">
    <property type="entry name" value="Dendritic_Spine_Reg/Scaffold"/>
</dbReference>
<feature type="region of interest" description="Disordered" evidence="7">
    <location>
        <begin position="37"/>
        <end position="57"/>
    </location>
</feature>
<evidence type="ECO:0000256" key="1">
    <source>
        <dbReference type="ARBA" id="ARBA00022553"/>
    </source>
</evidence>
<organism evidence="11 12">
    <name type="scientific">Clavelina lepadiformis</name>
    <name type="common">Light-bulb sea squirt</name>
    <name type="synonym">Ascidia lepadiformis</name>
    <dbReference type="NCBI Taxonomy" id="159417"/>
    <lineage>
        <taxon>Eukaryota</taxon>
        <taxon>Metazoa</taxon>
        <taxon>Chordata</taxon>
        <taxon>Tunicata</taxon>
        <taxon>Ascidiacea</taxon>
        <taxon>Aplousobranchia</taxon>
        <taxon>Clavelinidae</taxon>
        <taxon>Clavelina</taxon>
    </lineage>
</organism>
<keyword evidence="12" id="KW-1185">Reference proteome</keyword>
<feature type="repeat" description="ANK" evidence="6">
    <location>
        <begin position="1114"/>
        <end position="1136"/>
    </location>
</feature>
<dbReference type="PANTHER" id="PTHR24166">
    <property type="entry name" value="ROLLING PEBBLES, ISOFORM B"/>
    <property type="match status" value="1"/>
</dbReference>
<evidence type="ECO:0000259" key="9">
    <source>
        <dbReference type="Pfam" id="PF25520"/>
    </source>
</evidence>
<feature type="compositionally biased region" description="Low complexity" evidence="7">
    <location>
        <begin position="552"/>
        <end position="561"/>
    </location>
</feature>
<feature type="compositionally biased region" description="Basic and acidic residues" evidence="7">
    <location>
        <begin position="1650"/>
        <end position="1667"/>
    </location>
</feature>
<dbReference type="SMART" id="SM00248">
    <property type="entry name" value="ANK"/>
    <property type="match status" value="11"/>
</dbReference>
<reference evidence="11 12" key="1">
    <citation type="submission" date="2024-02" db="EMBL/GenBank/DDBJ databases">
        <authorList>
            <person name="Daric V."/>
            <person name="Darras S."/>
        </authorList>
    </citation>
    <scope>NUCLEOTIDE SEQUENCE [LARGE SCALE GENOMIC DNA]</scope>
</reference>
<dbReference type="InterPro" id="IPR056884">
    <property type="entry name" value="NPHP3-like_N"/>
</dbReference>
<gene>
    <name evidence="11" type="ORF">CVLEPA_LOCUS1021</name>
</gene>
<feature type="repeat" description="ANK" evidence="6">
    <location>
        <begin position="1318"/>
        <end position="1350"/>
    </location>
</feature>
<feature type="repeat" description="ANK" evidence="6">
    <location>
        <begin position="1220"/>
        <end position="1252"/>
    </location>
</feature>
<evidence type="ECO:0000313" key="12">
    <source>
        <dbReference type="Proteomes" id="UP001642483"/>
    </source>
</evidence>
<evidence type="ECO:0000259" key="8">
    <source>
        <dbReference type="Pfam" id="PF24883"/>
    </source>
</evidence>
<accession>A0ABP0EX34</accession>
<feature type="region of interest" description="Disordered" evidence="7">
    <location>
        <begin position="74"/>
        <end position="113"/>
    </location>
</feature>
<dbReference type="Gene3D" id="1.25.40.20">
    <property type="entry name" value="Ankyrin repeat-containing domain"/>
    <property type="match status" value="3"/>
</dbReference>
<evidence type="ECO:0000256" key="3">
    <source>
        <dbReference type="ARBA" id="ARBA00022803"/>
    </source>
</evidence>
<dbReference type="InterPro" id="IPR058018">
    <property type="entry name" value="AAA_lid_TANC1/2"/>
</dbReference>
<feature type="compositionally biased region" description="Low complexity" evidence="7">
    <location>
        <begin position="584"/>
        <end position="595"/>
    </location>
</feature>
<keyword evidence="4 6" id="KW-0040">ANK repeat</keyword>
<dbReference type="PROSITE" id="PS50088">
    <property type="entry name" value="ANK_REPEAT"/>
    <property type="match status" value="6"/>
</dbReference>
<dbReference type="Pfam" id="PF25520">
    <property type="entry name" value="AAA_lid_TANC1"/>
    <property type="match status" value="1"/>
</dbReference>
<feature type="region of interest" description="Disordered" evidence="7">
    <location>
        <begin position="531"/>
        <end position="598"/>
    </location>
</feature>
<feature type="domain" description="TANC1/2-like winged helix" evidence="10">
    <location>
        <begin position="848"/>
        <end position="1011"/>
    </location>
</feature>
<feature type="compositionally biased region" description="Basic residues" evidence="7">
    <location>
        <begin position="157"/>
        <end position="167"/>
    </location>
</feature>
<feature type="repeat" description="ANK" evidence="6">
    <location>
        <begin position="1048"/>
        <end position="1080"/>
    </location>
</feature>
<feature type="domain" description="TANC1/2-like AAA+ ATPase lid" evidence="9">
    <location>
        <begin position="754"/>
        <end position="846"/>
    </location>
</feature>
<dbReference type="EMBL" id="CAWYQH010000001">
    <property type="protein sequence ID" value="CAK8672012.1"/>
    <property type="molecule type" value="Genomic_DNA"/>
</dbReference>
<feature type="compositionally biased region" description="Polar residues" evidence="7">
    <location>
        <begin position="85"/>
        <end position="101"/>
    </location>
</feature>
<feature type="region of interest" description="Disordered" evidence="7">
    <location>
        <begin position="1531"/>
        <end position="1581"/>
    </location>
</feature>
<feature type="compositionally biased region" description="Basic and acidic residues" evidence="7">
    <location>
        <begin position="418"/>
        <end position="429"/>
    </location>
</feature>
<evidence type="ECO:0000256" key="6">
    <source>
        <dbReference type="PROSITE-ProRule" id="PRU00023"/>
    </source>
</evidence>
<dbReference type="SUPFAM" id="SSF52540">
    <property type="entry name" value="P-loop containing nucleoside triphosphate hydrolases"/>
    <property type="match status" value="2"/>
</dbReference>
<evidence type="ECO:0000256" key="7">
    <source>
        <dbReference type="SAM" id="MobiDB-lite"/>
    </source>
</evidence>
<feature type="repeat" description="ANK" evidence="6">
    <location>
        <begin position="1081"/>
        <end position="1113"/>
    </location>
</feature>
<dbReference type="InterPro" id="IPR027417">
    <property type="entry name" value="P-loop_NTPase"/>
</dbReference>
<comment type="caution">
    <text evidence="11">The sequence shown here is derived from an EMBL/GenBank/DDBJ whole genome shotgun (WGS) entry which is preliminary data.</text>
</comment>
<proteinExistence type="inferred from homology"/>
<dbReference type="InterPro" id="IPR058056">
    <property type="entry name" value="WH_TANC1/2"/>
</dbReference>
<feature type="compositionally biased region" description="Polar residues" evidence="7">
    <location>
        <begin position="335"/>
        <end position="345"/>
    </location>
</feature>
<keyword evidence="3" id="KW-0802">TPR repeat</keyword>
<dbReference type="InterPro" id="IPR002110">
    <property type="entry name" value="Ankyrin_rpt"/>
</dbReference>
<feature type="region of interest" description="Disordered" evidence="7">
    <location>
        <begin position="322"/>
        <end position="347"/>
    </location>
</feature>
<protein>
    <submittedName>
        <fullName evidence="11">Uncharacterized protein</fullName>
    </submittedName>
</protein>
<dbReference type="Pfam" id="PF24883">
    <property type="entry name" value="NPHP3_N"/>
    <property type="match status" value="1"/>
</dbReference>
<dbReference type="SUPFAM" id="SSF48452">
    <property type="entry name" value="TPR-like"/>
    <property type="match status" value="1"/>
</dbReference>
<feature type="region of interest" description="Disordered" evidence="7">
    <location>
        <begin position="1650"/>
        <end position="1690"/>
    </location>
</feature>
<keyword evidence="2" id="KW-0677">Repeat</keyword>
<dbReference type="Proteomes" id="UP001642483">
    <property type="component" value="Unassembled WGS sequence"/>
</dbReference>
<evidence type="ECO:0000259" key="10">
    <source>
        <dbReference type="Pfam" id="PF25521"/>
    </source>
</evidence>
<dbReference type="SUPFAM" id="SSF48403">
    <property type="entry name" value="Ankyrin repeat"/>
    <property type="match status" value="1"/>
</dbReference>
<feature type="compositionally biased region" description="Polar residues" evidence="7">
    <location>
        <begin position="1559"/>
        <end position="1578"/>
    </location>
</feature>
<dbReference type="InterPro" id="IPR036770">
    <property type="entry name" value="Ankyrin_rpt-contain_sf"/>
</dbReference>
<dbReference type="Gene3D" id="1.25.40.10">
    <property type="entry name" value="Tetratricopeptide repeat domain"/>
    <property type="match status" value="1"/>
</dbReference>
<feature type="region of interest" description="Disordered" evidence="7">
    <location>
        <begin position="134"/>
        <end position="207"/>
    </location>
</feature>
<dbReference type="Pfam" id="PF25521">
    <property type="entry name" value="WHD_TANC1"/>
    <property type="match status" value="1"/>
</dbReference>
<name>A0ABP0EX34_CLALP</name>
<feature type="compositionally biased region" description="Low complexity" evidence="7">
    <location>
        <begin position="192"/>
        <end position="207"/>
    </location>
</feature>
<evidence type="ECO:0000256" key="2">
    <source>
        <dbReference type="ARBA" id="ARBA00022737"/>
    </source>
</evidence>
<evidence type="ECO:0000313" key="11">
    <source>
        <dbReference type="EMBL" id="CAK8672012.1"/>
    </source>
</evidence>
<sequence length="1690" mass="184920">MTKLGLFLGDQRVSHVKTTNHPHPMLSHHNSIKIQKSDLKKKQTISPASTLSDKGIGSSVGSFDSEFRHGASVFLPSTAPYDPNRTGSLDSRTHQDLNSLNDVPLPTHSRSSSDIICPSAVGANFSQSKLAEQSNAPLWNSDPRRGSKSATMSGAIRTRRPSTKRPKPQNDPPVEKDAEVKKLPQLCRDSPNRSTRSSVSSSQSITPAVSVCEVNVSKPKTNVSSADTLPLPPLTTSDSVKFPADNPALPSIEVAPPLPPKNFHLYPETRYTPSPLDRHTHLQPPHIHNGTFKDGRLKPDDSFSTASSTLTSRIRLASDGAAGTLSSGALPPKDNNPSFRGQSKVWSDDVRREVPVTLNQGKQLPLSSSFGGLGISRAESTGVLLTGGEKSAKPKLHGSINALWEQPRPHSVLMTSDDRTVVNEDDTFKRQSNARSSTRSNPGDRRRANTDAKVRFAPYRPPDVVLQGLQFELPWAVTSETKFVGRDWLFNEILSILASREPKNKGVIITGSPGYGKTAIVDHLVSHSYHGWRNSRPNNKSEMDSIHRVQNSMSRSSSPLSRQHFHHGGSSNHSSRTASPVLGSMASSRASSQTSLTEDSSRKLASQIVAFHFCQSDNNTTCYVPEFLHSIAAQLSQAPQLTAYRELLIQEPHLQNLLSIRNCIQNPSQALHKAILEPLVMLKQTQKLPRSNLVIVVDALNEAELYRPDCGFSILSFLQQHLPDIPDFIKLVATCRTDNQPLVAQFPVHFISLDSESNHISRDMQVYVNHRMSLSSTLANLSLSGKSDPTVTQKQLSQHLLKLACGSFLFLRMTLDLIEQGAIVPKSAGFKVIPVNMHEVFLLQCNLRFMSYTSFDEVRDVAAVALASLYPLKDDQLYQAVCSGLPPNHLPWPKFKQQLELLDAFLVQSAPSGGRVFFHPCFREWLLGQSISLQRGGTLQSSSKFRVDVKRGYALLATVLSHQPVERLHQHATLELAHHVLKAGMFKNQSKQTGVSASESNARFMASSSKQLTEALSSMRNLFYPNLKVSKLLLRAGANPNIQTSIFSNASPLSVVAHTGCTELAEVLLMFGADVNLPASNGMAALTFAAAAGHLPVVELLLRYSPALNQMDQNGHTPLLHAISRGHSAIAKLLLSPQFFPSPDHQTYAAQQALVAASTTGNTELINYLLDFDNFNCDVNGLEPCQGESPLTSAAAHGKSQVCEFLVRQFKASFNVRNKNGFTPLISAVKHGEWDAADLLLNLGAPIEATDASGKTPLITAACHGHLGVVELLLSRGANVHSEDREGLTALGWASLQGHPHCVRSLIGRSKINHCDMSGRTALHLAAFFGDAQVLDLLLDQGADITHMDASGMCALDRAIGCQNIAVVARLLQRGVPIQATSWAMAIGKPNVTIALLTKSLEDGNSYYKNSDFVKAREVYARSLKHVGELSSQNKQPPPHGKLADTCAHLLLGYSRCLRKLGDLDGAESSASRALDLKPHWYEALYARARVLRELLRLKSALRDVMDAEQTAPTNNLKEIRRLIEKIKEEIRKSGSRHSRPPSVSSEIIPVPHPRPRLNSASSYHGNTSRGTSPTPSMTPELARSFQGRNRISSLYGPDQQRVNSHDGLSDSMISLPAYSNDSGLANGSVRRVPRTNPHWRPSAADFHRSMSEDNRHHPQSFRDDLSYGHPNGHLPPRHDPSRASFVTDL</sequence>
<evidence type="ECO:0000256" key="4">
    <source>
        <dbReference type="ARBA" id="ARBA00023043"/>
    </source>
</evidence>
<feature type="domain" description="Nephrocystin 3-like N-terminal" evidence="8">
    <location>
        <begin position="606"/>
        <end position="736"/>
    </location>
</feature>
<feature type="region of interest" description="Disordered" evidence="7">
    <location>
        <begin position="418"/>
        <end position="450"/>
    </location>
</feature>
<dbReference type="PROSITE" id="PS50297">
    <property type="entry name" value="ANK_REP_REGION"/>
    <property type="match status" value="6"/>
</dbReference>
<keyword evidence="1" id="KW-0597">Phosphoprotein</keyword>
<dbReference type="PANTHER" id="PTHR24166:SF55">
    <property type="entry name" value="ROLLING PEBBLES, ISOFORM B"/>
    <property type="match status" value="1"/>
</dbReference>
<dbReference type="Gene3D" id="3.40.50.300">
    <property type="entry name" value="P-loop containing nucleotide triphosphate hydrolases"/>
    <property type="match status" value="1"/>
</dbReference>
<evidence type="ECO:0000256" key="5">
    <source>
        <dbReference type="ARBA" id="ARBA00038259"/>
    </source>
</evidence>
<feature type="compositionally biased region" description="Low complexity" evidence="7">
    <location>
        <begin position="1541"/>
        <end position="1550"/>
    </location>
</feature>
<feature type="compositionally biased region" description="Basic and acidic residues" evidence="7">
    <location>
        <begin position="173"/>
        <end position="182"/>
    </location>
</feature>
<feature type="compositionally biased region" description="Polar residues" evidence="7">
    <location>
        <begin position="430"/>
        <end position="441"/>
    </location>
</feature>
<dbReference type="InterPro" id="IPR011990">
    <property type="entry name" value="TPR-like_helical_dom_sf"/>
</dbReference>